<evidence type="ECO:0000313" key="8">
    <source>
        <dbReference type="EMBL" id="OGF13842.1"/>
    </source>
</evidence>
<dbReference type="EMBL" id="MFFM01000011">
    <property type="protein sequence ID" value="OGF13842.1"/>
    <property type="molecule type" value="Genomic_DNA"/>
</dbReference>
<dbReference type="FunFam" id="3.40.50.2300:FF:000001">
    <property type="entry name" value="DNA-binding response regulator PhoB"/>
    <property type="match status" value="1"/>
</dbReference>
<dbReference type="SUPFAM" id="SSF52172">
    <property type="entry name" value="CheY-like"/>
    <property type="match status" value="1"/>
</dbReference>
<evidence type="ECO:0000256" key="2">
    <source>
        <dbReference type="ARBA" id="ARBA00023012"/>
    </source>
</evidence>
<dbReference type="Pfam" id="PF00072">
    <property type="entry name" value="Response_reg"/>
    <property type="match status" value="1"/>
</dbReference>
<dbReference type="PANTHER" id="PTHR44591">
    <property type="entry name" value="STRESS RESPONSE REGULATOR PROTEIN 1"/>
    <property type="match status" value="1"/>
</dbReference>
<protein>
    <recommendedName>
        <fullName evidence="7">Response regulatory domain-containing protein</fullName>
    </recommendedName>
</protein>
<dbReference type="PANTHER" id="PTHR44591:SF3">
    <property type="entry name" value="RESPONSE REGULATORY DOMAIN-CONTAINING PROTEIN"/>
    <property type="match status" value="1"/>
</dbReference>
<evidence type="ECO:0000259" key="7">
    <source>
        <dbReference type="PROSITE" id="PS50110"/>
    </source>
</evidence>
<evidence type="ECO:0000256" key="3">
    <source>
        <dbReference type="ARBA" id="ARBA00023015"/>
    </source>
</evidence>
<proteinExistence type="predicted"/>
<evidence type="ECO:0000313" key="9">
    <source>
        <dbReference type="Proteomes" id="UP000177230"/>
    </source>
</evidence>
<dbReference type="CDD" id="cd17574">
    <property type="entry name" value="REC_OmpR"/>
    <property type="match status" value="1"/>
</dbReference>
<evidence type="ECO:0000256" key="1">
    <source>
        <dbReference type="ARBA" id="ARBA00022553"/>
    </source>
</evidence>
<keyword evidence="2" id="KW-0902">Two-component regulatory system</keyword>
<accession>A0A1F5RHL3</accession>
<dbReference type="PROSITE" id="PS50110">
    <property type="entry name" value="RESPONSE_REGULATORY"/>
    <property type="match status" value="1"/>
</dbReference>
<feature type="modified residue" description="4-aspartylphosphate" evidence="6">
    <location>
        <position position="59"/>
    </location>
</feature>
<keyword evidence="5" id="KW-0804">Transcription</keyword>
<dbReference type="GO" id="GO:0003677">
    <property type="term" value="F:DNA binding"/>
    <property type="evidence" value="ECO:0007669"/>
    <property type="project" value="UniProtKB-KW"/>
</dbReference>
<comment type="caution">
    <text evidence="8">The sequence shown here is derived from an EMBL/GenBank/DDBJ whole genome shotgun (WGS) entry which is preliminary data.</text>
</comment>
<dbReference type="Proteomes" id="UP000177230">
    <property type="component" value="Unassembled WGS sequence"/>
</dbReference>
<dbReference type="InterPro" id="IPR050595">
    <property type="entry name" value="Bact_response_regulator"/>
</dbReference>
<keyword evidence="3" id="KW-0805">Transcription regulation</keyword>
<gene>
    <name evidence="8" type="ORF">A2024_10345</name>
</gene>
<sequence length="127" mass="13941">MDSRPENGYKILVADDDSNMLFMVSEILARQGYDVFQAVNGDQALKDARSLLPDLMVLDIMMPVIDGIEVCRRIKAAPETRDIKVIMLTAKTGGRDLEAGLAAGADHYMTKPFKIAELSGKIKELLG</sequence>
<dbReference type="InterPro" id="IPR001789">
    <property type="entry name" value="Sig_transdc_resp-reg_receiver"/>
</dbReference>
<dbReference type="SMART" id="SM00448">
    <property type="entry name" value="REC"/>
    <property type="match status" value="1"/>
</dbReference>
<dbReference type="GO" id="GO:0000160">
    <property type="term" value="P:phosphorelay signal transduction system"/>
    <property type="evidence" value="ECO:0007669"/>
    <property type="project" value="UniProtKB-KW"/>
</dbReference>
<evidence type="ECO:0000256" key="5">
    <source>
        <dbReference type="ARBA" id="ARBA00023163"/>
    </source>
</evidence>
<dbReference type="InterPro" id="IPR011006">
    <property type="entry name" value="CheY-like_superfamily"/>
</dbReference>
<feature type="domain" description="Response regulatory" evidence="7">
    <location>
        <begin position="10"/>
        <end position="126"/>
    </location>
</feature>
<keyword evidence="4" id="KW-0238">DNA-binding</keyword>
<reference evidence="8 9" key="1">
    <citation type="journal article" date="2016" name="Nat. Commun.">
        <title>Thousands of microbial genomes shed light on interconnected biogeochemical processes in an aquifer system.</title>
        <authorList>
            <person name="Anantharaman K."/>
            <person name="Brown C.T."/>
            <person name="Hug L.A."/>
            <person name="Sharon I."/>
            <person name="Castelle C.J."/>
            <person name="Probst A.J."/>
            <person name="Thomas B.C."/>
            <person name="Singh A."/>
            <person name="Wilkins M.J."/>
            <person name="Karaoz U."/>
            <person name="Brodie E.L."/>
            <person name="Williams K.H."/>
            <person name="Hubbard S.S."/>
            <person name="Banfield J.F."/>
        </authorList>
    </citation>
    <scope>NUCLEOTIDE SEQUENCE [LARGE SCALE GENOMIC DNA]</scope>
</reference>
<dbReference type="AlphaFoldDB" id="A0A1F5RHL3"/>
<evidence type="ECO:0000256" key="6">
    <source>
        <dbReference type="PROSITE-ProRule" id="PRU00169"/>
    </source>
</evidence>
<organism evidence="8 9">
    <name type="scientific">Candidatus Edwardsbacteria bacterium GWF2_54_11</name>
    <dbReference type="NCBI Taxonomy" id="1817851"/>
    <lineage>
        <taxon>Bacteria</taxon>
        <taxon>Candidatus Edwardsiibacteriota</taxon>
    </lineage>
</organism>
<keyword evidence="1 6" id="KW-0597">Phosphoprotein</keyword>
<dbReference type="Gene3D" id="3.40.50.2300">
    <property type="match status" value="1"/>
</dbReference>
<evidence type="ECO:0000256" key="4">
    <source>
        <dbReference type="ARBA" id="ARBA00023125"/>
    </source>
</evidence>
<name>A0A1F5RHL3_9BACT</name>